<dbReference type="Gene3D" id="3.90.1150.10">
    <property type="entry name" value="Aspartate Aminotransferase, domain 1"/>
    <property type="match status" value="1"/>
</dbReference>
<gene>
    <name evidence="5" type="primary">gabT_3</name>
    <name evidence="5" type="ORF">GCM10009768_26040</name>
</gene>
<sequence>MTRTDSQPTRSDSDRAARLAPPPPLGLDLPQSRSLTTEIPGPRSRALHDLRREHVADGLGVALPVFVERADGAIIQDVDGNRIIDLASGIGPTALGASNTRVRERMAAQLDRFTHACFVATEYRSFVEVCAWLNARTPGEFEKRTALYSTGAEANENAVKIARYATGRRNVLAFDGSFHGRTSLTMAMSSKVEPYKRGFGPFSDEVIHAPIPDPLRDGADGLASGLAAVRDALATRGPETFAAIIIEPIQGEAGCRIPIPGFLAGLREIADEHGILLIADEVQTGMGRTGRIFAIEHDGVAPDFVVSAKALANGMPLAAVTGRAEVMNAVHRGGLGGTYAGNPLACEAALAVFEQLEDGALLDRADRIGALAVETLRPLLLDPSVPGAPGIIDLRARGAMIGIEFGDPITLAPRPDLAAAVSKFCHANGVLTLTNGVDENVIRLLPPIVIEEALLLDALGVVRAGLEHALGA</sequence>
<dbReference type="SUPFAM" id="SSF53383">
    <property type="entry name" value="PLP-dependent transferases"/>
    <property type="match status" value="1"/>
</dbReference>
<dbReference type="EMBL" id="BAAAOB010000003">
    <property type="protein sequence ID" value="GAA1795752.1"/>
    <property type="molecule type" value="Genomic_DNA"/>
</dbReference>
<dbReference type="Pfam" id="PF00202">
    <property type="entry name" value="Aminotran_3"/>
    <property type="match status" value="1"/>
</dbReference>
<dbReference type="InterPro" id="IPR049704">
    <property type="entry name" value="Aminotrans_3_PPA_site"/>
</dbReference>
<keyword evidence="6" id="KW-1185">Reference proteome</keyword>
<evidence type="ECO:0000256" key="4">
    <source>
        <dbReference type="SAM" id="MobiDB-lite"/>
    </source>
</evidence>
<dbReference type="InterPro" id="IPR005814">
    <property type="entry name" value="Aminotrans_3"/>
</dbReference>
<keyword evidence="2 3" id="KW-0663">Pyridoxal phosphate</keyword>
<feature type="compositionally biased region" description="Polar residues" evidence="4">
    <location>
        <begin position="1"/>
        <end position="10"/>
    </location>
</feature>
<comment type="cofactor">
    <cofactor evidence="1">
        <name>pyridoxal 5'-phosphate</name>
        <dbReference type="ChEBI" id="CHEBI:597326"/>
    </cofactor>
</comment>
<reference evidence="5 6" key="1">
    <citation type="journal article" date="2019" name="Int. J. Syst. Evol. Microbiol.">
        <title>The Global Catalogue of Microorganisms (GCM) 10K type strain sequencing project: providing services to taxonomists for standard genome sequencing and annotation.</title>
        <authorList>
            <consortium name="The Broad Institute Genomics Platform"/>
            <consortium name="The Broad Institute Genome Sequencing Center for Infectious Disease"/>
            <person name="Wu L."/>
            <person name="Ma J."/>
        </authorList>
    </citation>
    <scope>NUCLEOTIDE SEQUENCE [LARGE SCALE GENOMIC DNA]</scope>
    <source>
        <strain evidence="5 6">JCM 14736</strain>
    </source>
</reference>
<evidence type="ECO:0000313" key="5">
    <source>
        <dbReference type="EMBL" id="GAA1795752.1"/>
    </source>
</evidence>
<dbReference type="CDD" id="cd00610">
    <property type="entry name" value="OAT_like"/>
    <property type="match status" value="1"/>
</dbReference>
<name>A0ABN2LPI2_9MICO</name>
<evidence type="ECO:0000313" key="6">
    <source>
        <dbReference type="Proteomes" id="UP001500851"/>
    </source>
</evidence>
<feature type="region of interest" description="Disordered" evidence="4">
    <location>
        <begin position="1"/>
        <end position="41"/>
    </location>
</feature>
<evidence type="ECO:0000256" key="3">
    <source>
        <dbReference type="RuleBase" id="RU003560"/>
    </source>
</evidence>
<dbReference type="Proteomes" id="UP001500851">
    <property type="component" value="Unassembled WGS sequence"/>
</dbReference>
<comment type="similarity">
    <text evidence="3">Belongs to the class-III pyridoxal-phosphate-dependent aminotransferase family.</text>
</comment>
<dbReference type="RefSeq" id="WP_344032857.1">
    <property type="nucleotide sequence ID" value="NZ_BAAAOB010000003.1"/>
</dbReference>
<dbReference type="PIRSF" id="PIRSF000521">
    <property type="entry name" value="Transaminase_4ab_Lys_Orn"/>
    <property type="match status" value="1"/>
</dbReference>
<comment type="caution">
    <text evidence="5">The sequence shown here is derived from an EMBL/GenBank/DDBJ whole genome shotgun (WGS) entry which is preliminary data.</text>
</comment>
<accession>A0ABN2LPI2</accession>
<evidence type="ECO:0000256" key="2">
    <source>
        <dbReference type="ARBA" id="ARBA00022898"/>
    </source>
</evidence>
<dbReference type="PROSITE" id="PS00600">
    <property type="entry name" value="AA_TRANSFER_CLASS_3"/>
    <property type="match status" value="1"/>
</dbReference>
<dbReference type="PANTHER" id="PTHR11986">
    <property type="entry name" value="AMINOTRANSFERASE CLASS III"/>
    <property type="match status" value="1"/>
</dbReference>
<dbReference type="InterPro" id="IPR015422">
    <property type="entry name" value="PyrdxlP-dep_Trfase_small"/>
</dbReference>
<dbReference type="InterPro" id="IPR015424">
    <property type="entry name" value="PyrdxlP-dep_Trfase"/>
</dbReference>
<dbReference type="InterPro" id="IPR050103">
    <property type="entry name" value="Class-III_PLP-dep_AT"/>
</dbReference>
<protein>
    <submittedName>
        <fullName evidence="5">4-aminobutyrate--2-oxoglutarate transaminase</fullName>
    </submittedName>
</protein>
<organism evidence="5 6">
    <name type="scientific">Leucobacter iarius</name>
    <dbReference type="NCBI Taxonomy" id="333963"/>
    <lineage>
        <taxon>Bacteria</taxon>
        <taxon>Bacillati</taxon>
        <taxon>Actinomycetota</taxon>
        <taxon>Actinomycetes</taxon>
        <taxon>Micrococcales</taxon>
        <taxon>Microbacteriaceae</taxon>
        <taxon>Leucobacter</taxon>
    </lineage>
</organism>
<dbReference type="Gene3D" id="3.40.640.10">
    <property type="entry name" value="Type I PLP-dependent aspartate aminotransferase-like (Major domain)"/>
    <property type="match status" value="1"/>
</dbReference>
<proteinExistence type="inferred from homology"/>
<evidence type="ECO:0000256" key="1">
    <source>
        <dbReference type="ARBA" id="ARBA00001933"/>
    </source>
</evidence>
<dbReference type="InterPro" id="IPR015421">
    <property type="entry name" value="PyrdxlP-dep_Trfase_major"/>
</dbReference>